<keyword evidence="2" id="KW-1185">Reference proteome</keyword>
<name>A0A0V0ZUE7_9BILA</name>
<dbReference type="AlphaFoldDB" id="A0A0V0ZUE7"/>
<reference evidence="1 2" key="1">
    <citation type="submission" date="2015-01" db="EMBL/GenBank/DDBJ databases">
        <title>Evolution of Trichinella species and genotypes.</title>
        <authorList>
            <person name="Korhonen P.K."/>
            <person name="Edoardo P."/>
            <person name="Giuseppe L.R."/>
            <person name="Gasser R.B."/>
        </authorList>
    </citation>
    <scope>NUCLEOTIDE SEQUENCE [LARGE SCALE GENOMIC DNA]</scope>
    <source>
        <strain evidence="1">ISS2496</strain>
    </source>
</reference>
<comment type="caution">
    <text evidence="1">The sequence shown here is derived from an EMBL/GenBank/DDBJ whole genome shotgun (WGS) entry which is preliminary data.</text>
</comment>
<sequence>MIKRVGSVGNVYIALTEEERQYLIINNRLSVVYWQHDSNQISTVDDTRNFAFSKKQGYSLCCFCDFRKFWKVSRQTNAYVSNKWPLKLPCAYLNTQGHSPSEIPLKRINNC</sequence>
<dbReference type="Proteomes" id="UP000054783">
    <property type="component" value="Unassembled WGS sequence"/>
</dbReference>
<proteinExistence type="predicted"/>
<protein>
    <submittedName>
        <fullName evidence="1">Uncharacterized protein</fullName>
    </submittedName>
</protein>
<evidence type="ECO:0000313" key="2">
    <source>
        <dbReference type="Proteomes" id="UP000054783"/>
    </source>
</evidence>
<evidence type="ECO:0000313" key="1">
    <source>
        <dbReference type="EMBL" id="KRY16235.1"/>
    </source>
</evidence>
<organism evidence="1 2">
    <name type="scientific">Trichinella patagoniensis</name>
    <dbReference type="NCBI Taxonomy" id="990121"/>
    <lineage>
        <taxon>Eukaryota</taxon>
        <taxon>Metazoa</taxon>
        <taxon>Ecdysozoa</taxon>
        <taxon>Nematoda</taxon>
        <taxon>Enoplea</taxon>
        <taxon>Dorylaimia</taxon>
        <taxon>Trichinellida</taxon>
        <taxon>Trichinellidae</taxon>
        <taxon>Trichinella</taxon>
    </lineage>
</organism>
<dbReference type="EMBL" id="JYDQ01000081">
    <property type="protein sequence ID" value="KRY16235.1"/>
    <property type="molecule type" value="Genomic_DNA"/>
</dbReference>
<accession>A0A0V0ZUE7</accession>
<gene>
    <name evidence="1" type="ORF">T12_7354</name>
</gene>